<evidence type="ECO:0000313" key="6">
    <source>
        <dbReference type="Proteomes" id="UP001528672"/>
    </source>
</evidence>
<protein>
    <submittedName>
        <fullName evidence="5">MarR family transcriptional regulator</fullName>
    </submittedName>
</protein>
<dbReference type="RefSeq" id="WP_273927383.1">
    <property type="nucleotide sequence ID" value="NZ_JAQSIO010000004.1"/>
</dbReference>
<dbReference type="EMBL" id="JAQSIO010000004">
    <property type="protein sequence ID" value="MDD0815696.1"/>
    <property type="molecule type" value="Genomic_DNA"/>
</dbReference>
<dbReference type="PRINTS" id="PR00598">
    <property type="entry name" value="HTHMARR"/>
</dbReference>
<keyword evidence="1" id="KW-0805">Transcription regulation</keyword>
<proteinExistence type="predicted"/>
<keyword evidence="2" id="KW-0238">DNA-binding</keyword>
<organism evidence="5 6">
    <name type="scientific">Curvibacter microcysteis</name>
    <dbReference type="NCBI Taxonomy" id="3026419"/>
    <lineage>
        <taxon>Bacteria</taxon>
        <taxon>Pseudomonadati</taxon>
        <taxon>Pseudomonadota</taxon>
        <taxon>Betaproteobacteria</taxon>
        <taxon>Burkholderiales</taxon>
        <taxon>Comamonadaceae</taxon>
        <taxon>Curvibacter</taxon>
    </lineage>
</organism>
<evidence type="ECO:0000259" key="4">
    <source>
        <dbReference type="PROSITE" id="PS50995"/>
    </source>
</evidence>
<dbReference type="Gene3D" id="1.10.10.10">
    <property type="entry name" value="Winged helix-like DNA-binding domain superfamily/Winged helix DNA-binding domain"/>
    <property type="match status" value="1"/>
</dbReference>
<reference evidence="5 6" key="1">
    <citation type="submission" date="2023-02" db="EMBL/GenBank/DDBJ databases">
        <title>Bacterial whole genome sequence for Curvibacter sp. HBC28.</title>
        <authorList>
            <person name="Le V."/>
            <person name="Ko S.-R."/>
            <person name="Ahn C.-Y."/>
            <person name="Oh H.-M."/>
        </authorList>
    </citation>
    <scope>NUCLEOTIDE SEQUENCE [LARGE SCALE GENOMIC DNA]</scope>
    <source>
        <strain evidence="5 6">HBC28</strain>
    </source>
</reference>
<dbReference type="InterPro" id="IPR036390">
    <property type="entry name" value="WH_DNA-bd_sf"/>
</dbReference>
<dbReference type="Pfam" id="PF12802">
    <property type="entry name" value="MarR_2"/>
    <property type="match status" value="1"/>
</dbReference>
<dbReference type="PANTHER" id="PTHR42756">
    <property type="entry name" value="TRANSCRIPTIONAL REGULATOR, MARR"/>
    <property type="match status" value="1"/>
</dbReference>
<gene>
    <name evidence="5" type="ORF">PSQ39_13750</name>
</gene>
<keyword evidence="6" id="KW-1185">Reference proteome</keyword>
<dbReference type="PANTHER" id="PTHR42756:SF1">
    <property type="entry name" value="TRANSCRIPTIONAL REPRESSOR OF EMRAB OPERON"/>
    <property type="match status" value="1"/>
</dbReference>
<dbReference type="PROSITE" id="PS50995">
    <property type="entry name" value="HTH_MARR_2"/>
    <property type="match status" value="1"/>
</dbReference>
<accession>A0ABT5MGI9</accession>
<evidence type="ECO:0000256" key="2">
    <source>
        <dbReference type="ARBA" id="ARBA00023125"/>
    </source>
</evidence>
<comment type="caution">
    <text evidence="5">The sequence shown here is derived from an EMBL/GenBank/DDBJ whole genome shotgun (WGS) entry which is preliminary data.</text>
</comment>
<name>A0ABT5MGI9_9BURK</name>
<feature type="domain" description="HTH marR-type" evidence="4">
    <location>
        <begin position="21"/>
        <end position="154"/>
    </location>
</feature>
<dbReference type="SMART" id="SM00347">
    <property type="entry name" value="HTH_MARR"/>
    <property type="match status" value="1"/>
</dbReference>
<sequence length="158" mass="17298">MTSPPVPDSLRPGDLDPAPVAGLLGYLLAQATIPTNQVFKAHIEQVYALNKLEFTILMLLSGNEQVTPKRLALALNIPSSNLTLLLDRLELRGVLQRERSDTDRRVQYVTLSPAGQALAREVRATTATMEQDLLSGLSAAERSALFVLLGRVAQRRQL</sequence>
<dbReference type="Proteomes" id="UP001528672">
    <property type="component" value="Unassembled WGS sequence"/>
</dbReference>
<dbReference type="SUPFAM" id="SSF46785">
    <property type="entry name" value="Winged helix' DNA-binding domain"/>
    <property type="match status" value="1"/>
</dbReference>
<dbReference type="InterPro" id="IPR036388">
    <property type="entry name" value="WH-like_DNA-bd_sf"/>
</dbReference>
<evidence type="ECO:0000313" key="5">
    <source>
        <dbReference type="EMBL" id="MDD0815696.1"/>
    </source>
</evidence>
<evidence type="ECO:0000256" key="3">
    <source>
        <dbReference type="ARBA" id="ARBA00023163"/>
    </source>
</evidence>
<evidence type="ECO:0000256" key="1">
    <source>
        <dbReference type="ARBA" id="ARBA00023015"/>
    </source>
</evidence>
<keyword evidence="3" id="KW-0804">Transcription</keyword>
<dbReference type="InterPro" id="IPR000835">
    <property type="entry name" value="HTH_MarR-typ"/>
</dbReference>